<dbReference type="InterPro" id="IPR021727">
    <property type="entry name" value="DUF3299"/>
</dbReference>
<evidence type="ECO:0000256" key="1">
    <source>
        <dbReference type="SAM" id="MobiDB-lite"/>
    </source>
</evidence>
<evidence type="ECO:0008006" key="5">
    <source>
        <dbReference type="Google" id="ProtNLM"/>
    </source>
</evidence>
<keyword evidence="4" id="KW-1185">Reference proteome</keyword>
<reference evidence="3 4" key="1">
    <citation type="journal article" date="2015" name="Stand. Genomic Sci.">
        <title>Genomic Encyclopedia of Bacterial and Archaeal Type Strains, Phase III: the genomes of soil and plant-associated and newly described type strains.</title>
        <authorList>
            <person name="Whitman W.B."/>
            <person name="Woyke T."/>
            <person name="Klenk H.P."/>
            <person name="Zhou Y."/>
            <person name="Lilburn T.G."/>
            <person name="Beck B.J."/>
            <person name="De Vos P."/>
            <person name="Vandamme P."/>
            <person name="Eisen J.A."/>
            <person name="Garrity G."/>
            <person name="Hugenholtz P."/>
            <person name="Kyrpides N.C."/>
        </authorList>
    </citation>
    <scope>NUCLEOTIDE SEQUENCE [LARGE SCALE GENOMIC DNA]</scope>
    <source>
        <strain evidence="3 4">CGMCC 1.6858</strain>
    </source>
</reference>
<dbReference type="OrthoDB" id="9784998at2"/>
<evidence type="ECO:0000256" key="2">
    <source>
        <dbReference type="SAM" id="SignalP"/>
    </source>
</evidence>
<evidence type="ECO:0000313" key="3">
    <source>
        <dbReference type="EMBL" id="TWI52441.1"/>
    </source>
</evidence>
<name>A0A562Q6Q3_9PSED</name>
<dbReference type="EMBL" id="VLKY01000012">
    <property type="protein sequence ID" value="TWI52441.1"/>
    <property type="molecule type" value="Genomic_DNA"/>
</dbReference>
<keyword evidence="2" id="KW-0732">Signal</keyword>
<dbReference type="Proteomes" id="UP000316905">
    <property type="component" value="Unassembled WGS sequence"/>
</dbReference>
<organism evidence="3 4">
    <name type="scientific">Pseudomonas duriflava</name>
    <dbReference type="NCBI Taxonomy" id="459528"/>
    <lineage>
        <taxon>Bacteria</taxon>
        <taxon>Pseudomonadati</taxon>
        <taxon>Pseudomonadota</taxon>
        <taxon>Gammaproteobacteria</taxon>
        <taxon>Pseudomonadales</taxon>
        <taxon>Pseudomonadaceae</taxon>
        <taxon>Pseudomonas</taxon>
    </lineage>
</organism>
<dbReference type="Gene3D" id="2.40.50.870">
    <property type="entry name" value="Protein of unknown function (DUF3299)"/>
    <property type="match status" value="1"/>
</dbReference>
<proteinExistence type="predicted"/>
<feature type="region of interest" description="Disordered" evidence="1">
    <location>
        <begin position="35"/>
        <end position="55"/>
    </location>
</feature>
<sequence length="163" mass="17486">MYRFLLVLALLIATPLWAAEPRQLNWSNLIPEGAPPPPPPVALHQGSLDESGPAALQSSPDAPVVKALNGQTVKLPGYIVPLMVTEEGEVTEFLLVPYYGACIHVPPPPSNQIVYVKGAKNVQLAALHLPYWVEGALQVEAASSELAAAGYQMQAQRITPYSL</sequence>
<evidence type="ECO:0000313" key="4">
    <source>
        <dbReference type="Proteomes" id="UP000316905"/>
    </source>
</evidence>
<feature type="signal peptide" evidence="2">
    <location>
        <begin position="1"/>
        <end position="18"/>
    </location>
</feature>
<dbReference type="AlphaFoldDB" id="A0A562Q6Q3"/>
<dbReference type="Pfam" id="PF11736">
    <property type="entry name" value="DUF3299"/>
    <property type="match status" value="1"/>
</dbReference>
<comment type="caution">
    <text evidence="3">The sequence shown here is derived from an EMBL/GenBank/DDBJ whole genome shotgun (WGS) entry which is preliminary data.</text>
</comment>
<feature type="chain" id="PRO_5021860317" description="DUF3299 domain-containing protein" evidence="2">
    <location>
        <begin position="19"/>
        <end position="163"/>
    </location>
</feature>
<dbReference type="RefSeq" id="WP_145144339.1">
    <property type="nucleotide sequence ID" value="NZ_VLKY01000012.1"/>
</dbReference>
<gene>
    <name evidence="3" type="ORF">IQ22_03586</name>
</gene>
<accession>A0A562Q6Q3</accession>
<protein>
    <recommendedName>
        <fullName evidence="5">DUF3299 domain-containing protein</fullName>
    </recommendedName>
</protein>